<dbReference type="Proteomes" id="UP001214854">
    <property type="component" value="Unassembled WGS sequence"/>
</dbReference>
<evidence type="ECO:0000256" key="1">
    <source>
        <dbReference type="ARBA" id="ARBA00007074"/>
    </source>
</evidence>
<evidence type="ECO:0000313" key="7">
    <source>
        <dbReference type="Proteomes" id="UP001214854"/>
    </source>
</evidence>
<proteinExistence type="inferred from homology"/>
<organism evidence="6 7">
    <name type="scientific">Asticcacaulis aquaticus</name>
    <dbReference type="NCBI Taxonomy" id="2984212"/>
    <lineage>
        <taxon>Bacteria</taxon>
        <taxon>Pseudomonadati</taxon>
        <taxon>Pseudomonadota</taxon>
        <taxon>Alphaproteobacteria</taxon>
        <taxon>Caulobacterales</taxon>
        <taxon>Caulobacteraceae</taxon>
        <taxon>Asticcacaulis</taxon>
    </lineage>
</organism>
<dbReference type="InterPro" id="IPR000064">
    <property type="entry name" value="NLP_P60_dom"/>
</dbReference>
<dbReference type="NCBIfam" id="TIGR02219">
    <property type="entry name" value="phage_NlpC_fam"/>
    <property type="match status" value="1"/>
</dbReference>
<dbReference type="PROSITE" id="PS51935">
    <property type="entry name" value="NLPC_P60"/>
    <property type="match status" value="1"/>
</dbReference>
<dbReference type="RefSeq" id="WP_272748136.1">
    <property type="nucleotide sequence ID" value="NZ_JAQQKX010000007.1"/>
</dbReference>
<dbReference type="InterPro" id="IPR011929">
    <property type="entry name" value="Phage_pept_NlpC/P60"/>
</dbReference>
<name>A0ABT5HUC6_9CAUL</name>
<gene>
    <name evidence="6" type="ORF">PQU92_10300</name>
</gene>
<evidence type="ECO:0000313" key="6">
    <source>
        <dbReference type="EMBL" id="MDC7683670.1"/>
    </source>
</evidence>
<keyword evidence="4" id="KW-0788">Thiol protease</keyword>
<protein>
    <submittedName>
        <fullName evidence="6">Peptidase P60</fullName>
    </submittedName>
</protein>
<evidence type="ECO:0000256" key="3">
    <source>
        <dbReference type="ARBA" id="ARBA00022801"/>
    </source>
</evidence>
<reference evidence="6 7" key="1">
    <citation type="submission" date="2023-01" db="EMBL/GenBank/DDBJ databases">
        <title>Novel species of the genus Asticcacaulis isolated from rivers.</title>
        <authorList>
            <person name="Lu H."/>
        </authorList>
    </citation>
    <scope>NUCLEOTIDE SEQUENCE [LARGE SCALE GENOMIC DNA]</scope>
    <source>
        <strain evidence="6 7">BYS171W</strain>
    </source>
</reference>
<accession>A0ABT5HUC6</accession>
<evidence type="ECO:0000256" key="2">
    <source>
        <dbReference type="ARBA" id="ARBA00022670"/>
    </source>
</evidence>
<dbReference type="InterPro" id="IPR038765">
    <property type="entry name" value="Papain-like_cys_pep_sf"/>
</dbReference>
<dbReference type="EMBL" id="JAQQKX010000007">
    <property type="protein sequence ID" value="MDC7683670.1"/>
    <property type="molecule type" value="Genomic_DNA"/>
</dbReference>
<feature type="domain" description="NlpC/P60" evidence="5">
    <location>
        <begin position="1"/>
        <end position="144"/>
    </location>
</feature>
<comment type="similarity">
    <text evidence="1">Belongs to the peptidase C40 family.</text>
</comment>
<comment type="caution">
    <text evidence="6">The sequence shown here is derived from an EMBL/GenBank/DDBJ whole genome shotgun (WGS) entry which is preliminary data.</text>
</comment>
<evidence type="ECO:0000259" key="5">
    <source>
        <dbReference type="PROSITE" id="PS51935"/>
    </source>
</evidence>
<evidence type="ECO:0000256" key="4">
    <source>
        <dbReference type="ARBA" id="ARBA00022807"/>
    </source>
</evidence>
<keyword evidence="7" id="KW-1185">Reference proteome</keyword>
<dbReference type="SUPFAM" id="SSF54001">
    <property type="entry name" value="Cysteine proteinases"/>
    <property type="match status" value="1"/>
</dbReference>
<dbReference type="Gene3D" id="3.90.1720.10">
    <property type="entry name" value="endopeptidase domain like (from Nostoc punctiforme)"/>
    <property type="match status" value="1"/>
</dbReference>
<keyword evidence="2" id="KW-0645">Protease</keyword>
<keyword evidence="3" id="KW-0378">Hydrolase</keyword>
<sequence length="148" mass="16333">MCDAVLQEARSWIGTPYQHRMSLKGVGCDCLGLVRGVWRAMQGDEPWDLPPYSGDWAEIGGREVLLEGLARYLTPVAVTEAQAGDVLVFRLRPSAVAKHAAILSAGDMADPRAALIHAYWGHAVVETWLGTWWRRHVVAAFKFPSPHS</sequence>